<dbReference type="AlphaFoldDB" id="A0A329RAK8"/>
<dbReference type="PANTHER" id="PTHR33064:SF37">
    <property type="entry name" value="RIBONUCLEASE H"/>
    <property type="match status" value="1"/>
</dbReference>
<feature type="domain" description="Reverse transcriptase" evidence="1">
    <location>
        <begin position="1"/>
        <end position="67"/>
    </location>
</feature>
<evidence type="ECO:0000313" key="2">
    <source>
        <dbReference type="EMBL" id="RAW21470.1"/>
    </source>
</evidence>
<accession>A0A329RAK8</accession>
<dbReference type="PROSITE" id="PS50878">
    <property type="entry name" value="RT_POL"/>
    <property type="match status" value="1"/>
</dbReference>
<dbReference type="Proteomes" id="UP000251314">
    <property type="component" value="Unassembled WGS sequence"/>
</dbReference>
<dbReference type="Gene3D" id="3.30.70.270">
    <property type="match status" value="2"/>
</dbReference>
<sequence length="257" mass="29363">MQTVLDPLIPQHALVWIDDVIIFADNVGDFLRVLKVFFELIVQHNLKLSLPQSSLYQTSINWCGRLISSDGVRHDPERVSALSTLPLPRTVEELRYFVCASNWLHDSLVDYARTVAPLQVKLDADRKRIGRRGRNALNVEVEWTPAEKATYEEVLVLIATPALRSFPRDDDELCVFTDANLDGYNIVVTLVCNWDSSKPVDKQEHVVVVCRGGMFKEHQRGWSIIEREAFPIIQACMELDFILLRRKGSSFFVITPI</sequence>
<dbReference type="PANTHER" id="PTHR33064">
    <property type="entry name" value="POL PROTEIN"/>
    <property type="match status" value="1"/>
</dbReference>
<organism evidence="2 3">
    <name type="scientific">Phytophthora cactorum</name>
    <dbReference type="NCBI Taxonomy" id="29920"/>
    <lineage>
        <taxon>Eukaryota</taxon>
        <taxon>Sar</taxon>
        <taxon>Stramenopiles</taxon>
        <taxon>Oomycota</taxon>
        <taxon>Peronosporomycetes</taxon>
        <taxon>Peronosporales</taxon>
        <taxon>Peronosporaceae</taxon>
        <taxon>Phytophthora</taxon>
    </lineage>
</organism>
<proteinExistence type="predicted"/>
<evidence type="ECO:0000313" key="3">
    <source>
        <dbReference type="Proteomes" id="UP000251314"/>
    </source>
</evidence>
<keyword evidence="3" id="KW-1185">Reference proteome</keyword>
<dbReference type="VEuPathDB" id="FungiDB:PC110_g22087"/>
<dbReference type="OrthoDB" id="95426at2759"/>
<comment type="caution">
    <text evidence="2">The sequence shown here is derived from an EMBL/GenBank/DDBJ whole genome shotgun (WGS) entry which is preliminary data.</text>
</comment>
<dbReference type="InterPro" id="IPR051320">
    <property type="entry name" value="Viral_Replic_Matur_Polypro"/>
</dbReference>
<dbReference type="InterPro" id="IPR043128">
    <property type="entry name" value="Rev_trsase/Diguanyl_cyclase"/>
</dbReference>
<dbReference type="STRING" id="29920.A0A329RAK8"/>
<dbReference type="SUPFAM" id="SSF56672">
    <property type="entry name" value="DNA/RNA polymerases"/>
    <property type="match status" value="1"/>
</dbReference>
<protein>
    <recommendedName>
        <fullName evidence="1">Reverse transcriptase domain-containing protein</fullName>
    </recommendedName>
</protein>
<dbReference type="EMBL" id="MJFZ01001744">
    <property type="protein sequence ID" value="RAW21470.1"/>
    <property type="molecule type" value="Genomic_DNA"/>
</dbReference>
<reference evidence="2 3" key="1">
    <citation type="submission" date="2018-01" db="EMBL/GenBank/DDBJ databases">
        <title>Draft genome of the strawberry crown rot pathogen Phytophthora cactorum.</title>
        <authorList>
            <person name="Armitage A.D."/>
            <person name="Lysoe E."/>
            <person name="Nellist C.F."/>
            <person name="Harrison R.J."/>
            <person name="Brurberg M.B."/>
        </authorList>
    </citation>
    <scope>NUCLEOTIDE SEQUENCE [LARGE SCALE GENOMIC DNA]</scope>
    <source>
        <strain evidence="2 3">10300</strain>
    </source>
</reference>
<evidence type="ECO:0000259" key="1">
    <source>
        <dbReference type="PROSITE" id="PS50878"/>
    </source>
</evidence>
<name>A0A329RAK8_9STRA</name>
<dbReference type="InterPro" id="IPR043502">
    <property type="entry name" value="DNA/RNA_pol_sf"/>
</dbReference>
<gene>
    <name evidence="2" type="ORF">PC110_g22087</name>
</gene>
<dbReference type="InterPro" id="IPR000477">
    <property type="entry name" value="RT_dom"/>
</dbReference>